<keyword evidence="2" id="KW-0732">Signal</keyword>
<organism evidence="3 4">
    <name type="scientific">Ottowia beijingensis</name>
    <dbReference type="NCBI Taxonomy" id="1207057"/>
    <lineage>
        <taxon>Bacteria</taxon>
        <taxon>Pseudomonadati</taxon>
        <taxon>Pseudomonadota</taxon>
        <taxon>Betaproteobacteria</taxon>
        <taxon>Burkholderiales</taxon>
        <taxon>Comamonadaceae</taxon>
        <taxon>Ottowia</taxon>
    </lineage>
</organism>
<dbReference type="Proteomes" id="UP000589716">
    <property type="component" value="Unassembled WGS sequence"/>
</dbReference>
<accession>A0A853IW46</accession>
<feature type="region of interest" description="Disordered" evidence="1">
    <location>
        <begin position="50"/>
        <end position="116"/>
    </location>
</feature>
<feature type="chain" id="PRO_5032736236" description="DUF2782 domain-containing protein" evidence="2">
    <location>
        <begin position="26"/>
        <end position="116"/>
    </location>
</feature>
<sequence length="116" mass="12279">MRSLTVFKALIAACGLSLLAPLAVAQTAPAPAAGTVRDEPVLDRNTQRVEHIQHEDAGSRVNEVRVGGETKSITVQPKARAPSYDVQPTDPSGTRAGSREAGPGSTGPRVWKLHQF</sequence>
<dbReference type="AlphaFoldDB" id="A0A853IW46"/>
<gene>
    <name evidence="3" type="ORF">H0I39_01460</name>
</gene>
<protein>
    <recommendedName>
        <fullName evidence="5">DUF2782 domain-containing protein</fullName>
    </recommendedName>
</protein>
<dbReference type="EMBL" id="JACCKX010000001">
    <property type="protein sequence ID" value="NZA00778.1"/>
    <property type="molecule type" value="Genomic_DNA"/>
</dbReference>
<comment type="caution">
    <text evidence="3">The sequence shown here is derived from an EMBL/GenBank/DDBJ whole genome shotgun (WGS) entry which is preliminary data.</text>
</comment>
<feature type="compositionally biased region" description="Basic and acidic residues" evidence="1">
    <location>
        <begin position="50"/>
        <end position="68"/>
    </location>
</feature>
<keyword evidence="4" id="KW-1185">Reference proteome</keyword>
<evidence type="ECO:0000256" key="2">
    <source>
        <dbReference type="SAM" id="SignalP"/>
    </source>
</evidence>
<evidence type="ECO:0000313" key="3">
    <source>
        <dbReference type="EMBL" id="NZA00778.1"/>
    </source>
</evidence>
<proteinExistence type="predicted"/>
<dbReference type="RefSeq" id="WP_180549320.1">
    <property type="nucleotide sequence ID" value="NZ_JACCKX010000001.1"/>
</dbReference>
<evidence type="ECO:0000313" key="4">
    <source>
        <dbReference type="Proteomes" id="UP000589716"/>
    </source>
</evidence>
<evidence type="ECO:0008006" key="5">
    <source>
        <dbReference type="Google" id="ProtNLM"/>
    </source>
</evidence>
<feature type="signal peptide" evidence="2">
    <location>
        <begin position="1"/>
        <end position="25"/>
    </location>
</feature>
<evidence type="ECO:0000256" key="1">
    <source>
        <dbReference type="SAM" id="MobiDB-lite"/>
    </source>
</evidence>
<reference evidence="3 4" key="1">
    <citation type="submission" date="2020-07" db="EMBL/GenBank/DDBJ databases">
        <authorList>
            <person name="Maaloum M."/>
        </authorList>
    </citation>
    <scope>NUCLEOTIDE SEQUENCE [LARGE SCALE GENOMIC DNA]</scope>
    <source>
        <strain evidence="3 4">GCS-AN-3</strain>
    </source>
</reference>
<name>A0A853IW46_9BURK</name>